<evidence type="ECO:0000313" key="4">
    <source>
        <dbReference type="Proteomes" id="UP000519004"/>
    </source>
</evidence>
<evidence type="ECO:0000256" key="1">
    <source>
        <dbReference type="SAM" id="MobiDB-lite"/>
    </source>
</evidence>
<dbReference type="RefSeq" id="WP_183948342.1">
    <property type="nucleotide sequence ID" value="NZ_JACHHX010000009.1"/>
</dbReference>
<evidence type="ECO:0000313" key="3">
    <source>
        <dbReference type="EMBL" id="MBB5015663.1"/>
    </source>
</evidence>
<organism evidence="3 4">
    <name type="scientific">Rehaibacterium terrae</name>
    <dbReference type="NCBI Taxonomy" id="1341696"/>
    <lineage>
        <taxon>Bacteria</taxon>
        <taxon>Pseudomonadati</taxon>
        <taxon>Pseudomonadota</taxon>
        <taxon>Gammaproteobacteria</taxon>
        <taxon>Lysobacterales</taxon>
        <taxon>Lysobacteraceae</taxon>
        <taxon>Rehaibacterium</taxon>
    </lineage>
</organism>
<comment type="caution">
    <text evidence="3">The sequence shown here is derived from an EMBL/GenBank/DDBJ whole genome shotgun (WGS) entry which is preliminary data.</text>
</comment>
<dbReference type="AlphaFoldDB" id="A0A7W8DEC6"/>
<evidence type="ECO:0000256" key="2">
    <source>
        <dbReference type="SAM" id="SignalP"/>
    </source>
</evidence>
<protein>
    <submittedName>
        <fullName evidence="3">Uncharacterized protein</fullName>
    </submittedName>
</protein>
<gene>
    <name evidence="3" type="ORF">HNQ58_001567</name>
</gene>
<reference evidence="3 4" key="1">
    <citation type="submission" date="2020-08" db="EMBL/GenBank/DDBJ databases">
        <title>Genomic Encyclopedia of Type Strains, Phase IV (KMG-IV): sequencing the most valuable type-strain genomes for metagenomic binning, comparative biology and taxonomic classification.</title>
        <authorList>
            <person name="Goeker M."/>
        </authorList>
    </citation>
    <scope>NUCLEOTIDE SEQUENCE [LARGE SCALE GENOMIC DNA]</scope>
    <source>
        <strain evidence="3 4">DSM 25897</strain>
    </source>
</reference>
<sequence length="173" mass="16986">MKRSQVSRMIAVAALLAVMTAGASEVPRQVPATAAAAGTEARPQPEQESAPKAQGNNRGYVVGKGGVARLRDGGPDPADQGGAGQDEVAAKAQGNNRGYVVGKGGVARLRGGGPGNGESEGDGGSVATDGSAAAQAAAAPIGVNEPGVNRAPKGENDPGLSLRTKHKKSEGGD</sequence>
<name>A0A7W8DEC6_9GAMM</name>
<feature type="region of interest" description="Disordered" evidence="1">
    <location>
        <begin position="23"/>
        <end position="173"/>
    </location>
</feature>
<feature type="compositionally biased region" description="Basic residues" evidence="1">
    <location>
        <begin position="163"/>
        <end position="173"/>
    </location>
</feature>
<feature type="chain" id="PRO_5030546024" evidence="2">
    <location>
        <begin position="24"/>
        <end position="173"/>
    </location>
</feature>
<feature type="compositionally biased region" description="Low complexity" evidence="1">
    <location>
        <begin position="26"/>
        <end position="44"/>
    </location>
</feature>
<keyword evidence="2" id="KW-0732">Signal</keyword>
<keyword evidence="4" id="KW-1185">Reference proteome</keyword>
<feature type="signal peptide" evidence="2">
    <location>
        <begin position="1"/>
        <end position="23"/>
    </location>
</feature>
<feature type="compositionally biased region" description="Gly residues" evidence="1">
    <location>
        <begin position="101"/>
        <end position="124"/>
    </location>
</feature>
<accession>A0A7W8DEC6</accession>
<proteinExistence type="predicted"/>
<dbReference type="Proteomes" id="UP000519004">
    <property type="component" value="Unassembled WGS sequence"/>
</dbReference>
<dbReference type="EMBL" id="JACHHX010000009">
    <property type="protein sequence ID" value="MBB5015663.1"/>
    <property type="molecule type" value="Genomic_DNA"/>
</dbReference>